<dbReference type="PANTHER" id="PTHR30055:SF226">
    <property type="entry name" value="HTH-TYPE TRANSCRIPTIONAL REGULATOR PKSA"/>
    <property type="match status" value="1"/>
</dbReference>
<feature type="region of interest" description="Disordered" evidence="3">
    <location>
        <begin position="1"/>
        <end position="29"/>
    </location>
</feature>
<feature type="DNA-binding region" description="H-T-H motif" evidence="2">
    <location>
        <begin position="51"/>
        <end position="70"/>
    </location>
</feature>
<dbReference type="AlphaFoldDB" id="A0A841C2R2"/>
<dbReference type="InterPro" id="IPR009057">
    <property type="entry name" value="Homeodomain-like_sf"/>
</dbReference>
<organism evidence="5 6">
    <name type="scientific">Allocatelliglobosispora scoriae</name>
    <dbReference type="NCBI Taxonomy" id="643052"/>
    <lineage>
        <taxon>Bacteria</taxon>
        <taxon>Bacillati</taxon>
        <taxon>Actinomycetota</taxon>
        <taxon>Actinomycetes</taxon>
        <taxon>Micromonosporales</taxon>
        <taxon>Micromonosporaceae</taxon>
        <taxon>Allocatelliglobosispora</taxon>
    </lineage>
</organism>
<comment type="caution">
    <text evidence="5">The sequence shown here is derived from an EMBL/GenBank/DDBJ whole genome shotgun (WGS) entry which is preliminary data.</text>
</comment>
<dbReference type="PROSITE" id="PS50977">
    <property type="entry name" value="HTH_TETR_2"/>
    <property type="match status" value="1"/>
</dbReference>
<dbReference type="SUPFAM" id="SSF48498">
    <property type="entry name" value="Tetracyclin repressor-like, C-terminal domain"/>
    <property type="match status" value="1"/>
</dbReference>
<reference evidence="5 6" key="1">
    <citation type="submission" date="2020-08" db="EMBL/GenBank/DDBJ databases">
        <title>Sequencing the genomes of 1000 actinobacteria strains.</title>
        <authorList>
            <person name="Klenk H.-P."/>
        </authorList>
    </citation>
    <scope>NUCLEOTIDE SEQUENCE [LARGE SCALE GENOMIC DNA]</scope>
    <source>
        <strain evidence="5 6">DSM 45362</strain>
    </source>
</reference>
<protein>
    <submittedName>
        <fullName evidence="5">AcrR family transcriptional regulator</fullName>
    </submittedName>
</protein>
<dbReference type="Pfam" id="PF00440">
    <property type="entry name" value="TetR_N"/>
    <property type="match status" value="1"/>
</dbReference>
<dbReference type="PRINTS" id="PR00455">
    <property type="entry name" value="HTHTETR"/>
</dbReference>
<sequence>MDKQQQVATAGDPCGDTYGGQSRQERSADRRHRILTSSRHIFAARGYDDVTVADVCAHSGVAKRDFYEHFADRESLLLAVHREQNDWLLAGITAAAPPHPAGLDELFRATMGAKVALLLAHPDRARVIYINAPRLETRRRELLREEAVLFDGLLHGVPAGPRDRLRSDRLLLALMAGVAEVLIEWLAGGMADAPDVLVDHLTELAVAALSESAALGKST</sequence>
<dbReference type="Proteomes" id="UP000587527">
    <property type="component" value="Unassembled WGS sequence"/>
</dbReference>
<keyword evidence="1 2" id="KW-0238">DNA-binding</keyword>
<accession>A0A841C2R2</accession>
<dbReference type="PANTHER" id="PTHR30055">
    <property type="entry name" value="HTH-TYPE TRANSCRIPTIONAL REGULATOR RUTR"/>
    <property type="match status" value="1"/>
</dbReference>
<evidence type="ECO:0000256" key="3">
    <source>
        <dbReference type="SAM" id="MobiDB-lite"/>
    </source>
</evidence>
<proteinExistence type="predicted"/>
<evidence type="ECO:0000259" key="4">
    <source>
        <dbReference type="PROSITE" id="PS50977"/>
    </source>
</evidence>
<name>A0A841C2R2_9ACTN</name>
<dbReference type="GO" id="GO:0000976">
    <property type="term" value="F:transcription cis-regulatory region binding"/>
    <property type="evidence" value="ECO:0007669"/>
    <property type="project" value="TreeGrafter"/>
</dbReference>
<dbReference type="Gene3D" id="1.10.357.10">
    <property type="entry name" value="Tetracycline Repressor, domain 2"/>
    <property type="match status" value="1"/>
</dbReference>
<dbReference type="SUPFAM" id="SSF46689">
    <property type="entry name" value="Homeodomain-like"/>
    <property type="match status" value="1"/>
</dbReference>
<evidence type="ECO:0000256" key="2">
    <source>
        <dbReference type="PROSITE-ProRule" id="PRU00335"/>
    </source>
</evidence>
<evidence type="ECO:0000313" key="6">
    <source>
        <dbReference type="Proteomes" id="UP000587527"/>
    </source>
</evidence>
<dbReference type="RefSeq" id="WP_184844589.1">
    <property type="nucleotide sequence ID" value="NZ_JACHMN010000003.1"/>
</dbReference>
<dbReference type="GO" id="GO:0003700">
    <property type="term" value="F:DNA-binding transcription factor activity"/>
    <property type="evidence" value="ECO:0007669"/>
    <property type="project" value="TreeGrafter"/>
</dbReference>
<gene>
    <name evidence="5" type="ORF">F4553_006847</name>
</gene>
<feature type="domain" description="HTH tetR-type" evidence="4">
    <location>
        <begin position="28"/>
        <end position="88"/>
    </location>
</feature>
<keyword evidence="6" id="KW-1185">Reference proteome</keyword>
<dbReference type="InterPro" id="IPR036271">
    <property type="entry name" value="Tet_transcr_reg_TetR-rel_C_sf"/>
</dbReference>
<dbReference type="EMBL" id="JACHMN010000003">
    <property type="protein sequence ID" value="MBB5873413.1"/>
    <property type="molecule type" value="Genomic_DNA"/>
</dbReference>
<dbReference type="InterPro" id="IPR050109">
    <property type="entry name" value="HTH-type_TetR-like_transc_reg"/>
</dbReference>
<evidence type="ECO:0000313" key="5">
    <source>
        <dbReference type="EMBL" id="MBB5873413.1"/>
    </source>
</evidence>
<evidence type="ECO:0000256" key="1">
    <source>
        <dbReference type="ARBA" id="ARBA00023125"/>
    </source>
</evidence>
<dbReference type="InterPro" id="IPR001647">
    <property type="entry name" value="HTH_TetR"/>
</dbReference>